<evidence type="ECO:0000256" key="2">
    <source>
        <dbReference type="ARBA" id="ARBA00023098"/>
    </source>
</evidence>
<proteinExistence type="inferred from homology"/>
<dbReference type="EMBL" id="MRWD01000003">
    <property type="protein sequence ID" value="ORJ22969.1"/>
    <property type="molecule type" value="Genomic_DNA"/>
</dbReference>
<keyword evidence="3" id="KW-0456">Lyase</keyword>
<dbReference type="InterPro" id="IPR018376">
    <property type="entry name" value="Enoyl-CoA_hyd/isom_CS"/>
</dbReference>
<evidence type="ECO:0000313" key="6">
    <source>
        <dbReference type="Proteomes" id="UP000192722"/>
    </source>
</evidence>
<keyword evidence="6" id="KW-1185">Reference proteome</keyword>
<keyword evidence="2" id="KW-0443">Lipid metabolism</keyword>
<name>A0ABX3U6X7_9GAMM</name>
<evidence type="ECO:0000256" key="4">
    <source>
        <dbReference type="RuleBase" id="RU003707"/>
    </source>
</evidence>
<sequence>MVLQRLTGRVVVVSLHRPQAHNAYNSQMVRELGEVVAYAETTATIDVVILTGSGEKTFCAGADLHEAFVDGASALRNARGGYNPLQFMPRRKVWIAALNGNAFGGGLELALQCDLLVAEKNVRLALPETRHSLLPVGGGVSQLTRLLPAAVVKEMILAGTSLEAARAAELGLINRLTDRESLLEVALELANRIARNAPLAVQACNALINQGLYGDRSTLEAQIAHELKQVQQSDDFLESARAFSEKREPLWKGK</sequence>
<accession>A0ABX3U6X7</accession>
<dbReference type="SUPFAM" id="SSF52096">
    <property type="entry name" value="ClpP/crotonase"/>
    <property type="match status" value="1"/>
</dbReference>
<dbReference type="PANTHER" id="PTHR11941:SF169">
    <property type="entry name" value="(7AS)-7A-METHYL-1,5-DIOXO-2,3,5,6,7,7A-HEXAHYDRO-1H-INDENE-CARBOXYL-COA HYDROLASE"/>
    <property type="match status" value="1"/>
</dbReference>
<dbReference type="PANTHER" id="PTHR11941">
    <property type="entry name" value="ENOYL-COA HYDRATASE-RELATED"/>
    <property type="match status" value="1"/>
</dbReference>
<evidence type="ECO:0000256" key="1">
    <source>
        <dbReference type="ARBA" id="ARBA00005254"/>
    </source>
</evidence>
<dbReference type="CDD" id="cd06558">
    <property type="entry name" value="crotonase-like"/>
    <property type="match status" value="1"/>
</dbReference>
<dbReference type="PROSITE" id="PS00166">
    <property type="entry name" value="ENOYL_COA_HYDRATASE"/>
    <property type="match status" value="1"/>
</dbReference>
<dbReference type="Pfam" id="PF00378">
    <property type="entry name" value="ECH_1"/>
    <property type="match status" value="1"/>
</dbReference>
<organism evidence="5 6">
    <name type="scientific">Rouxiella silvae</name>
    <dbReference type="NCBI Taxonomy" id="1646373"/>
    <lineage>
        <taxon>Bacteria</taxon>
        <taxon>Pseudomonadati</taxon>
        <taxon>Pseudomonadota</taxon>
        <taxon>Gammaproteobacteria</taxon>
        <taxon>Enterobacterales</taxon>
        <taxon>Yersiniaceae</taxon>
        <taxon>Rouxiella</taxon>
    </lineage>
</organism>
<gene>
    <name evidence="5" type="ORF">BS639_02195</name>
</gene>
<dbReference type="InterPro" id="IPR029045">
    <property type="entry name" value="ClpP/crotonase-like_dom_sf"/>
</dbReference>
<evidence type="ECO:0000313" key="5">
    <source>
        <dbReference type="EMBL" id="ORJ22969.1"/>
    </source>
</evidence>
<comment type="similarity">
    <text evidence="1 4">Belongs to the enoyl-CoA hydratase/isomerase family.</text>
</comment>
<protein>
    <submittedName>
        <fullName evidence="5">1,4-dihydroxy-6-naphthoate synthase</fullName>
    </submittedName>
</protein>
<comment type="caution">
    <text evidence="5">The sequence shown here is derived from an EMBL/GenBank/DDBJ whole genome shotgun (WGS) entry which is preliminary data.</text>
</comment>
<reference evidence="5 6" key="1">
    <citation type="journal article" date="2017" name="Int. J. Syst. Evol. Microbiol.">
        <title>Rouxiella badensis sp. nov. and Rouxiella silvae sp. nov. isolated from peat bog soil in Germany and emendation of the genus description.</title>
        <authorList>
            <person name="Le Fleche-Mateos A."/>
            <person name="Kugler J.H."/>
            <person name="Hansen S.H."/>
            <person name="Syldatk C."/>
            <person name="Hausmann R."/>
            <person name="Lomprez F."/>
            <person name="Vandenbogaert M."/>
            <person name="Manuguerra J.C."/>
            <person name="Grimont P.A."/>
        </authorList>
    </citation>
    <scope>NUCLEOTIDE SEQUENCE [LARGE SCALE GENOMIC DNA]</scope>
    <source>
        <strain evidence="5 6">213</strain>
    </source>
</reference>
<evidence type="ECO:0000256" key="3">
    <source>
        <dbReference type="ARBA" id="ARBA00023239"/>
    </source>
</evidence>
<dbReference type="Proteomes" id="UP000192722">
    <property type="component" value="Unassembled WGS sequence"/>
</dbReference>
<dbReference type="InterPro" id="IPR001753">
    <property type="entry name" value="Enoyl-CoA_hydra/iso"/>
</dbReference>
<dbReference type="Gene3D" id="3.90.226.10">
    <property type="entry name" value="2-enoyl-CoA Hydratase, Chain A, domain 1"/>
    <property type="match status" value="1"/>
</dbReference>